<keyword evidence="7" id="KW-1003">Cell membrane</keyword>
<dbReference type="PANTHER" id="PTHR43298">
    <property type="entry name" value="MULTIDRUG RESISTANCE PROTEIN NORM-RELATED"/>
    <property type="match status" value="1"/>
</dbReference>
<evidence type="ECO:0000313" key="14">
    <source>
        <dbReference type="EMBL" id="HIU96700.1"/>
    </source>
</evidence>
<evidence type="ECO:0000256" key="7">
    <source>
        <dbReference type="ARBA" id="ARBA00022475"/>
    </source>
</evidence>
<keyword evidence="10" id="KW-0406">Ion transport</keyword>
<dbReference type="GO" id="GO:0042910">
    <property type="term" value="F:xenobiotic transmembrane transporter activity"/>
    <property type="evidence" value="ECO:0007669"/>
    <property type="project" value="InterPro"/>
</dbReference>
<evidence type="ECO:0000256" key="8">
    <source>
        <dbReference type="ARBA" id="ARBA00022692"/>
    </source>
</evidence>
<dbReference type="InterPro" id="IPR002528">
    <property type="entry name" value="MATE_fam"/>
</dbReference>
<evidence type="ECO:0000256" key="9">
    <source>
        <dbReference type="ARBA" id="ARBA00022989"/>
    </source>
</evidence>
<dbReference type="PANTHER" id="PTHR43298:SF2">
    <property type="entry name" value="FMN_FAD EXPORTER YEEO-RELATED"/>
    <property type="match status" value="1"/>
</dbReference>
<evidence type="ECO:0000256" key="11">
    <source>
        <dbReference type="ARBA" id="ARBA00023136"/>
    </source>
</evidence>
<feature type="transmembrane region" description="Helical" evidence="13">
    <location>
        <begin position="194"/>
        <end position="213"/>
    </location>
</feature>
<evidence type="ECO:0000256" key="3">
    <source>
        <dbReference type="ARBA" id="ARBA00010199"/>
    </source>
</evidence>
<dbReference type="GO" id="GO:0006811">
    <property type="term" value="P:monoatomic ion transport"/>
    <property type="evidence" value="ECO:0007669"/>
    <property type="project" value="UniProtKB-KW"/>
</dbReference>
<evidence type="ECO:0000256" key="13">
    <source>
        <dbReference type="SAM" id="Phobius"/>
    </source>
</evidence>
<feature type="transmembrane region" description="Helical" evidence="13">
    <location>
        <begin position="315"/>
        <end position="336"/>
    </location>
</feature>
<keyword evidence="6" id="KW-0050">Antiport</keyword>
<proteinExistence type="inferred from homology"/>
<evidence type="ECO:0000256" key="1">
    <source>
        <dbReference type="ARBA" id="ARBA00003408"/>
    </source>
</evidence>
<dbReference type="NCBIfam" id="TIGR00797">
    <property type="entry name" value="matE"/>
    <property type="match status" value="1"/>
</dbReference>
<evidence type="ECO:0000256" key="10">
    <source>
        <dbReference type="ARBA" id="ARBA00023065"/>
    </source>
</evidence>
<evidence type="ECO:0000313" key="15">
    <source>
        <dbReference type="Proteomes" id="UP000824130"/>
    </source>
</evidence>
<reference evidence="14" key="2">
    <citation type="journal article" date="2021" name="PeerJ">
        <title>Extensive microbial diversity within the chicken gut microbiome revealed by metagenomics and culture.</title>
        <authorList>
            <person name="Gilroy R."/>
            <person name="Ravi A."/>
            <person name="Getino M."/>
            <person name="Pursley I."/>
            <person name="Horton D.L."/>
            <person name="Alikhan N.F."/>
            <person name="Baker D."/>
            <person name="Gharbi K."/>
            <person name="Hall N."/>
            <person name="Watson M."/>
            <person name="Adriaenssens E.M."/>
            <person name="Foster-Nyarko E."/>
            <person name="Jarju S."/>
            <person name="Secka A."/>
            <person name="Antonio M."/>
            <person name="Oren A."/>
            <person name="Chaudhuri R.R."/>
            <person name="La Ragione R."/>
            <person name="Hildebrand F."/>
            <person name="Pallen M.J."/>
        </authorList>
    </citation>
    <scope>NUCLEOTIDE SEQUENCE</scope>
    <source>
        <strain evidence="14">ChiSjej4B22-8349</strain>
    </source>
</reference>
<keyword evidence="9 13" id="KW-1133">Transmembrane helix</keyword>
<name>A0A9D1SVC0_9FIRM</name>
<evidence type="ECO:0000256" key="5">
    <source>
        <dbReference type="ARBA" id="ARBA00022448"/>
    </source>
</evidence>
<dbReference type="GO" id="GO:0005886">
    <property type="term" value="C:plasma membrane"/>
    <property type="evidence" value="ECO:0007669"/>
    <property type="project" value="UniProtKB-SubCell"/>
</dbReference>
<feature type="transmembrane region" description="Helical" evidence="13">
    <location>
        <begin position="54"/>
        <end position="80"/>
    </location>
</feature>
<evidence type="ECO:0000256" key="6">
    <source>
        <dbReference type="ARBA" id="ARBA00022449"/>
    </source>
</evidence>
<sequence length="453" mass="49549">MQLDLTRGSVTKGILLFAFPMICGNMLQQLYNVVDTLIVGRFLGADALAAVGSSYTLMTFLTSILLGMSMGSGAIFSIRYGEKRWDRLKENIFTSFAMIFVFSALINILVYILADEIMGLLSVPDQVYGAMKSYLLVIFAGIMATFLYNFFASLLRAVGNSMTPLIFLGIAAVMNIVLDLVFVIVFLWGVEGAALATIISQWFSGIGCMVYTIRKCPQMMPQRRHLKITGAGLREISGASFLTCMQQSVMNFGILMVQGLVNSFGAVVMAAFAAAAKIDAFAYMPLQDFGNAFSTFIAQNYGAREKERIRRGMRVAVMMMVAFSVIISMVLLIFAGQLMELFVGDEEPDIVETGVSYLRIVCVFYFGIGGLFMLYGLYRAFNRAGMSLVLTVISLGTRVCLAYILSAIPAIGVVGIWWSVPIGWILADLTGVIYYMAAGNRIVSGKQGREAVS</sequence>
<dbReference type="EMBL" id="DVOB01000178">
    <property type="protein sequence ID" value="HIU96700.1"/>
    <property type="molecule type" value="Genomic_DNA"/>
</dbReference>
<keyword evidence="11 13" id="KW-0472">Membrane</keyword>
<comment type="caution">
    <text evidence="14">The sequence shown here is derived from an EMBL/GenBank/DDBJ whole genome shotgun (WGS) entry which is preliminary data.</text>
</comment>
<feature type="transmembrane region" description="Helical" evidence="13">
    <location>
        <begin position="165"/>
        <end position="188"/>
    </location>
</feature>
<accession>A0A9D1SVC0</accession>
<gene>
    <name evidence="14" type="ORF">IAD25_08375</name>
</gene>
<organism evidence="14 15">
    <name type="scientific">Candidatus Allocopromorpha excrementipullorum</name>
    <dbReference type="NCBI Taxonomy" id="2840743"/>
    <lineage>
        <taxon>Bacteria</taxon>
        <taxon>Bacillati</taxon>
        <taxon>Bacillota</taxon>
        <taxon>Clostridia</taxon>
        <taxon>Eubacteriales</taxon>
        <taxon>Eubacteriaceae</taxon>
        <taxon>Eubacteriaceae incertae sedis</taxon>
        <taxon>Candidatus Allocopromorpha</taxon>
    </lineage>
</organism>
<dbReference type="InterPro" id="IPR050222">
    <property type="entry name" value="MATE_MdtK"/>
</dbReference>
<feature type="transmembrane region" description="Helical" evidence="13">
    <location>
        <begin position="281"/>
        <end position="303"/>
    </location>
</feature>
<dbReference type="CDD" id="cd13138">
    <property type="entry name" value="MATE_yoeA_like"/>
    <property type="match status" value="1"/>
</dbReference>
<dbReference type="PIRSF" id="PIRSF006603">
    <property type="entry name" value="DinF"/>
    <property type="match status" value="1"/>
</dbReference>
<comment type="similarity">
    <text evidence="3">Belongs to the multi antimicrobial extrusion (MATE) (TC 2.A.66.1) family.</text>
</comment>
<feature type="transmembrane region" description="Helical" evidence="13">
    <location>
        <begin position="92"/>
        <end position="114"/>
    </location>
</feature>
<keyword evidence="8 13" id="KW-0812">Transmembrane</keyword>
<reference evidence="14" key="1">
    <citation type="submission" date="2020-10" db="EMBL/GenBank/DDBJ databases">
        <authorList>
            <person name="Gilroy R."/>
        </authorList>
    </citation>
    <scope>NUCLEOTIDE SEQUENCE</scope>
    <source>
        <strain evidence="14">ChiSjej4B22-8349</strain>
    </source>
</reference>
<feature type="transmembrane region" description="Helical" evidence="13">
    <location>
        <begin position="356"/>
        <end position="376"/>
    </location>
</feature>
<dbReference type="InterPro" id="IPR048279">
    <property type="entry name" value="MdtK-like"/>
</dbReference>
<dbReference type="Proteomes" id="UP000824130">
    <property type="component" value="Unassembled WGS sequence"/>
</dbReference>
<feature type="transmembrane region" description="Helical" evidence="13">
    <location>
        <begin position="252"/>
        <end position="275"/>
    </location>
</feature>
<evidence type="ECO:0000256" key="12">
    <source>
        <dbReference type="ARBA" id="ARBA00031636"/>
    </source>
</evidence>
<dbReference type="Pfam" id="PF01554">
    <property type="entry name" value="MatE"/>
    <property type="match status" value="2"/>
</dbReference>
<dbReference type="GO" id="GO:0015297">
    <property type="term" value="F:antiporter activity"/>
    <property type="evidence" value="ECO:0007669"/>
    <property type="project" value="UniProtKB-KW"/>
</dbReference>
<dbReference type="AlphaFoldDB" id="A0A9D1SVC0"/>
<comment type="function">
    <text evidence="1">Multidrug efflux pump.</text>
</comment>
<protein>
    <recommendedName>
        <fullName evidence="4">Probable multidrug resistance protein NorM</fullName>
    </recommendedName>
    <alternativeName>
        <fullName evidence="12">Multidrug-efflux transporter</fullName>
    </alternativeName>
</protein>
<comment type="subcellular location">
    <subcellularLocation>
        <location evidence="2">Cell membrane</location>
        <topology evidence="2">Multi-pass membrane protein</topology>
    </subcellularLocation>
</comment>
<feature type="transmembrane region" description="Helical" evidence="13">
    <location>
        <begin position="416"/>
        <end position="437"/>
    </location>
</feature>
<feature type="transmembrane region" description="Helical" evidence="13">
    <location>
        <begin position="388"/>
        <end position="410"/>
    </location>
</feature>
<evidence type="ECO:0000256" key="2">
    <source>
        <dbReference type="ARBA" id="ARBA00004651"/>
    </source>
</evidence>
<feature type="transmembrane region" description="Helical" evidence="13">
    <location>
        <begin position="12"/>
        <end position="34"/>
    </location>
</feature>
<evidence type="ECO:0000256" key="4">
    <source>
        <dbReference type="ARBA" id="ARBA00020268"/>
    </source>
</evidence>
<feature type="transmembrane region" description="Helical" evidence="13">
    <location>
        <begin position="134"/>
        <end position="158"/>
    </location>
</feature>
<keyword evidence="5" id="KW-0813">Transport</keyword>